<dbReference type="Proteomes" id="UP001519295">
    <property type="component" value="Unassembled WGS sequence"/>
</dbReference>
<dbReference type="Gene3D" id="3.20.20.80">
    <property type="entry name" value="Glycosidases"/>
    <property type="match status" value="1"/>
</dbReference>
<dbReference type="EMBL" id="JAGINU010000004">
    <property type="protein sequence ID" value="MBP2371986.1"/>
    <property type="molecule type" value="Genomic_DNA"/>
</dbReference>
<name>A0ABS4W704_9PSEU</name>
<sequence>MGLGLGLLHPHGDREVVRAADQTSTTSQDPLYLTAAGWFLTAGGEPLFWMADTAWALLGKLGEGEVTEYLDVRAAQGFTVIQTVAMFPQAGAESPGDTVEAAAENDEFWDRVEFAIDAAAARGMYVAIHPV</sequence>
<dbReference type="Pfam" id="PF13204">
    <property type="entry name" value="Apiosidase"/>
    <property type="match status" value="1"/>
</dbReference>
<accession>A0ABS4W704</accession>
<dbReference type="PANTHER" id="PTHR37836">
    <property type="entry name" value="LMO1036 PROTEIN"/>
    <property type="match status" value="1"/>
</dbReference>
<organism evidence="2 3">
    <name type="scientific">Pseudonocardia parietis</name>
    <dbReference type="NCBI Taxonomy" id="570936"/>
    <lineage>
        <taxon>Bacteria</taxon>
        <taxon>Bacillati</taxon>
        <taxon>Actinomycetota</taxon>
        <taxon>Actinomycetes</taxon>
        <taxon>Pseudonocardiales</taxon>
        <taxon>Pseudonocardiaceae</taxon>
        <taxon>Pseudonocardia</taxon>
    </lineage>
</organism>
<protein>
    <recommendedName>
        <fullName evidence="1">Apiosidase-like catalytic domain-containing protein</fullName>
    </recommendedName>
</protein>
<evidence type="ECO:0000313" key="2">
    <source>
        <dbReference type="EMBL" id="MBP2371986.1"/>
    </source>
</evidence>
<reference evidence="2 3" key="1">
    <citation type="submission" date="2021-03" db="EMBL/GenBank/DDBJ databases">
        <title>Sequencing the genomes of 1000 actinobacteria strains.</title>
        <authorList>
            <person name="Klenk H.-P."/>
        </authorList>
    </citation>
    <scope>NUCLEOTIDE SEQUENCE [LARGE SCALE GENOMIC DNA]</scope>
    <source>
        <strain evidence="2 3">DSM 45256</strain>
    </source>
</reference>
<evidence type="ECO:0000313" key="3">
    <source>
        <dbReference type="Proteomes" id="UP001519295"/>
    </source>
</evidence>
<dbReference type="RefSeq" id="WP_210037034.1">
    <property type="nucleotide sequence ID" value="NZ_JAGINU010000004.1"/>
</dbReference>
<dbReference type="InterPro" id="IPR025277">
    <property type="entry name" value="Apiosidase-like_cat_dom"/>
</dbReference>
<keyword evidence="3" id="KW-1185">Reference proteome</keyword>
<dbReference type="PANTHER" id="PTHR37836:SF2">
    <property type="entry name" value="DUF4038 DOMAIN-CONTAINING PROTEIN"/>
    <property type="match status" value="1"/>
</dbReference>
<gene>
    <name evidence="2" type="ORF">JOF36_007759</name>
</gene>
<feature type="domain" description="Apiosidase-like catalytic" evidence="1">
    <location>
        <begin position="39"/>
        <end position="131"/>
    </location>
</feature>
<comment type="caution">
    <text evidence="2">The sequence shown here is derived from an EMBL/GenBank/DDBJ whole genome shotgun (WGS) entry which is preliminary data.</text>
</comment>
<proteinExistence type="predicted"/>
<evidence type="ECO:0000259" key="1">
    <source>
        <dbReference type="Pfam" id="PF13204"/>
    </source>
</evidence>